<keyword evidence="2 6" id="KW-0645">Protease</keyword>
<dbReference type="PROSITE" id="PS00136">
    <property type="entry name" value="SUBTILASE_ASP"/>
    <property type="match status" value="1"/>
</dbReference>
<dbReference type="Pfam" id="PF03797">
    <property type="entry name" value="Autotransporter"/>
    <property type="match status" value="1"/>
</dbReference>
<feature type="domain" description="Autotransporter" evidence="7">
    <location>
        <begin position="603"/>
        <end position="882"/>
    </location>
</feature>
<evidence type="ECO:0000256" key="1">
    <source>
        <dbReference type="ARBA" id="ARBA00011073"/>
    </source>
</evidence>
<dbReference type="EMBL" id="JBHTIH010000002">
    <property type="protein sequence ID" value="MFD0738520.1"/>
    <property type="molecule type" value="Genomic_DNA"/>
</dbReference>
<name>A0ABW2YLI4_9GAMM</name>
<keyword evidence="4 6" id="KW-0378">Hydrolase</keyword>
<comment type="caution">
    <text evidence="8">The sequence shown here is derived from an EMBL/GenBank/DDBJ whole genome shotgun (WGS) entry which is preliminary data.</text>
</comment>
<evidence type="ECO:0000256" key="6">
    <source>
        <dbReference type="PROSITE-ProRule" id="PRU01240"/>
    </source>
</evidence>
<evidence type="ECO:0000256" key="2">
    <source>
        <dbReference type="ARBA" id="ARBA00022670"/>
    </source>
</evidence>
<dbReference type="PROSITE" id="PS51208">
    <property type="entry name" value="AUTOTRANSPORTER"/>
    <property type="match status" value="1"/>
</dbReference>
<dbReference type="InterPro" id="IPR036709">
    <property type="entry name" value="Autotransporte_beta_dom_sf"/>
</dbReference>
<dbReference type="SMART" id="SM00869">
    <property type="entry name" value="Autotransporter"/>
    <property type="match status" value="1"/>
</dbReference>
<dbReference type="InterPro" id="IPR000209">
    <property type="entry name" value="Peptidase_S8/S53_dom"/>
</dbReference>
<organism evidence="8 9">
    <name type="scientific">Lysobacter koreensis</name>
    <dbReference type="NCBI Taxonomy" id="266122"/>
    <lineage>
        <taxon>Bacteria</taxon>
        <taxon>Pseudomonadati</taxon>
        <taxon>Pseudomonadota</taxon>
        <taxon>Gammaproteobacteria</taxon>
        <taxon>Lysobacterales</taxon>
        <taxon>Lysobacteraceae</taxon>
        <taxon>Lysobacter</taxon>
    </lineage>
</organism>
<evidence type="ECO:0000313" key="9">
    <source>
        <dbReference type="Proteomes" id="UP001597090"/>
    </source>
</evidence>
<evidence type="ECO:0000256" key="5">
    <source>
        <dbReference type="ARBA" id="ARBA00022825"/>
    </source>
</evidence>
<dbReference type="SUPFAM" id="SSF52743">
    <property type="entry name" value="Subtilisin-like"/>
    <property type="match status" value="1"/>
</dbReference>
<dbReference type="Pfam" id="PF12951">
    <property type="entry name" value="PATR"/>
    <property type="match status" value="1"/>
</dbReference>
<dbReference type="SUPFAM" id="SSF103515">
    <property type="entry name" value="Autotransporter"/>
    <property type="match status" value="1"/>
</dbReference>
<feature type="active site" description="Charge relay system" evidence="6">
    <location>
        <position position="61"/>
    </location>
</feature>
<evidence type="ECO:0000256" key="4">
    <source>
        <dbReference type="ARBA" id="ARBA00022801"/>
    </source>
</evidence>
<feature type="active site" description="Charge relay system" evidence="6">
    <location>
        <position position="256"/>
    </location>
</feature>
<keyword evidence="5 6" id="KW-0720">Serine protease</keyword>
<dbReference type="PROSITE" id="PS51892">
    <property type="entry name" value="SUBTILASE"/>
    <property type="match status" value="1"/>
</dbReference>
<dbReference type="InterPro" id="IPR036852">
    <property type="entry name" value="Peptidase_S8/S53_dom_sf"/>
</dbReference>
<protein>
    <submittedName>
        <fullName evidence="8">S8 family serine peptidase</fullName>
    </submittedName>
</protein>
<dbReference type="RefSeq" id="WP_386811437.1">
    <property type="nucleotide sequence ID" value="NZ_JBHTIH010000002.1"/>
</dbReference>
<dbReference type="Pfam" id="PF00082">
    <property type="entry name" value="Peptidase_S8"/>
    <property type="match status" value="1"/>
</dbReference>
<dbReference type="Gene3D" id="2.40.128.130">
    <property type="entry name" value="Autotransporter beta-domain"/>
    <property type="match status" value="1"/>
</dbReference>
<dbReference type="PANTHER" id="PTHR43399:SF4">
    <property type="entry name" value="CELL WALL-ASSOCIATED PROTEASE"/>
    <property type="match status" value="1"/>
</dbReference>
<dbReference type="InterPro" id="IPR013425">
    <property type="entry name" value="Autotrns_rpt"/>
</dbReference>
<evidence type="ECO:0000256" key="3">
    <source>
        <dbReference type="ARBA" id="ARBA00022729"/>
    </source>
</evidence>
<gene>
    <name evidence="8" type="ORF">ACFQZQ_04365</name>
</gene>
<reference evidence="9" key="1">
    <citation type="journal article" date="2019" name="Int. J. Syst. Evol. Microbiol.">
        <title>The Global Catalogue of Microorganisms (GCM) 10K type strain sequencing project: providing services to taxonomists for standard genome sequencing and annotation.</title>
        <authorList>
            <consortium name="The Broad Institute Genomics Platform"/>
            <consortium name="The Broad Institute Genome Sequencing Center for Infectious Disease"/>
            <person name="Wu L."/>
            <person name="Ma J."/>
        </authorList>
    </citation>
    <scope>NUCLEOTIDE SEQUENCE [LARGE SCALE GENOMIC DNA]</scope>
    <source>
        <strain evidence="9">CCUG 55491</strain>
    </source>
</reference>
<dbReference type="InterPro" id="IPR005546">
    <property type="entry name" value="Autotransporte_beta"/>
</dbReference>
<keyword evidence="3" id="KW-0732">Signal</keyword>
<comment type="similarity">
    <text evidence="1 6">Belongs to the peptidase S8 family.</text>
</comment>
<dbReference type="Gene3D" id="3.40.50.200">
    <property type="entry name" value="Peptidase S8/S53 domain"/>
    <property type="match status" value="1"/>
</dbReference>
<dbReference type="PROSITE" id="PS00138">
    <property type="entry name" value="SUBTILASE_SER"/>
    <property type="match status" value="1"/>
</dbReference>
<evidence type="ECO:0000259" key="7">
    <source>
        <dbReference type="PROSITE" id="PS51208"/>
    </source>
</evidence>
<feature type="active site" description="Charge relay system" evidence="6">
    <location>
        <position position="25"/>
    </location>
</feature>
<dbReference type="PANTHER" id="PTHR43399">
    <property type="entry name" value="SUBTILISIN-RELATED"/>
    <property type="match status" value="1"/>
</dbReference>
<dbReference type="NCBIfam" id="TIGR02601">
    <property type="entry name" value="autotrns_rpt"/>
    <property type="match status" value="1"/>
</dbReference>
<dbReference type="PRINTS" id="PR00723">
    <property type="entry name" value="SUBTILISIN"/>
</dbReference>
<proteinExistence type="inferred from homology"/>
<sequence length="882" mass="92322">MALTGAAAAHSVGITGQGVAIGVVDSGVNRNHPALQGRVPHNLVYISSSSNNLTVDDVVGHGTAVAQIMAGRAFGEWPGGIAPGASIISARIISDKPPVDDGSGQGNEVSGALGLKPIHQDLIDRGARVMNNSWGGLYWTNLNATAPIADEYRPFILANNGLVVFATGNSGFANPSDTAALPSKAGPGGTLPAADLERGWLAVAALDTDNPSQLASYSNACGIAMRYCLVAPGNVVATGTNDSPTNPTYWNWKGTSFAAPQVSGAAALVWQAFPYFNNDLVRQTLLGTARDVGTSGVDATFGYGLLDVGKAIGGPGRFDWGDVTVSFNGTSRWSNPTEGAGGLVKQGSGTLVLGAATQYTGATRVEGGVLSVEGGLNGTRSTTILPGAQLQLRNQAGMRGDVVNNGTFAAYSAQNHSINGNYVQAANARLAIEIGTSLYALGTASLNDGELHVLGNAPGYVASTTRRETFLTASGGLNGTFGSLTAAPGVFLQATLGYDAVNAWLNISRLEVTTAAQAMGLSAQSLGSAVRLEQLFDDLDRRTDERIESSTGKTSADLIRAAGVIQHAATAAAAERTLSSLSGDLHTADTAFAIMAIEGNRHALESRLAGWHGATMGGAWAEDLNAQRAVSGFDVEANGWMLGQDRRVGDWMLGAAFGHSAGRASHALRNDRERNRQTEGQIYAAWNRDGNYLLGRGAAGRMDRRMQREVLLGSDRFTAESDYADRYTTLAIHAGRQFDAGAASVTPYVGLQALQLERGRFAENGAMGFGLAARGSSLSATQAMLGARVAHDWRLGATRMRITGRMEWQRTLSQSGADIEARFAALDVWSPIVGQGLDRDVGVLGLELGWQLPFGRLGFDLDGRHEHGQAWTQARASWSTSF</sequence>
<dbReference type="InterPro" id="IPR051048">
    <property type="entry name" value="Peptidase_S8/S53_subtilisin"/>
</dbReference>
<dbReference type="InterPro" id="IPR034061">
    <property type="entry name" value="Peptidases_S8_Autotransporter"/>
</dbReference>
<dbReference type="InterPro" id="IPR023827">
    <property type="entry name" value="Peptidase_S8_Asp-AS"/>
</dbReference>
<dbReference type="CDD" id="cd04848">
    <property type="entry name" value="Peptidases_S8_Autotransporter_serine_protease_like"/>
    <property type="match status" value="1"/>
</dbReference>
<dbReference type="InterPro" id="IPR023828">
    <property type="entry name" value="Peptidase_S8_Ser-AS"/>
</dbReference>
<accession>A0ABW2YLI4</accession>
<dbReference type="Proteomes" id="UP001597090">
    <property type="component" value="Unassembled WGS sequence"/>
</dbReference>
<keyword evidence="9" id="KW-1185">Reference proteome</keyword>
<evidence type="ECO:0000313" key="8">
    <source>
        <dbReference type="EMBL" id="MFD0738520.1"/>
    </source>
</evidence>
<dbReference type="InterPro" id="IPR015500">
    <property type="entry name" value="Peptidase_S8_subtilisin-rel"/>
</dbReference>